<dbReference type="PANTHER" id="PTHR44366">
    <property type="entry name" value="UDP-N-ACETYLGLUCOSAMINE--PEPTIDE N-ACETYLGLUCOSAMINYLTRANSFERASE 110 KDA SUBUNIT"/>
    <property type="match status" value="1"/>
</dbReference>
<dbReference type="PANTHER" id="PTHR44366:SF1">
    <property type="entry name" value="UDP-N-ACETYLGLUCOSAMINE--PEPTIDE N-ACETYLGLUCOSAMINYLTRANSFERASE 110 KDA SUBUNIT"/>
    <property type="match status" value="1"/>
</dbReference>
<feature type="repeat" description="TPR" evidence="1">
    <location>
        <begin position="26"/>
        <end position="59"/>
    </location>
</feature>
<dbReference type="PROSITE" id="PS50005">
    <property type="entry name" value="TPR"/>
    <property type="match status" value="3"/>
</dbReference>
<dbReference type="GO" id="GO:0097363">
    <property type="term" value="F:protein O-acetylglucosaminyltransferase activity"/>
    <property type="evidence" value="ECO:0007669"/>
    <property type="project" value="TreeGrafter"/>
</dbReference>
<protein>
    <submittedName>
        <fullName evidence="2">TPR repeats containing protein</fullName>
    </submittedName>
</protein>
<gene>
    <name evidence="2" type="ORF">DFE_3065</name>
</gene>
<feature type="repeat" description="TPR" evidence="1">
    <location>
        <begin position="94"/>
        <end position="127"/>
    </location>
</feature>
<dbReference type="InterPro" id="IPR019734">
    <property type="entry name" value="TPR_rpt"/>
</dbReference>
<dbReference type="SUPFAM" id="SSF48452">
    <property type="entry name" value="TPR-like"/>
    <property type="match status" value="1"/>
</dbReference>
<dbReference type="RefSeq" id="WP_126380807.1">
    <property type="nucleotide sequence ID" value="NZ_AP017378.1"/>
</dbReference>
<reference evidence="2 3" key="1">
    <citation type="journal article" date="2018" name="Sci. Adv.">
        <title>Multi-heme cytochromes provide a pathway for survival in energy-limited environments.</title>
        <authorList>
            <person name="Deng X."/>
            <person name="Dohmae N."/>
            <person name="Nealson K.H."/>
            <person name="Hashimoto K."/>
            <person name="Okamoto A."/>
        </authorList>
    </citation>
    <scope>NUCLEOTIDE SEQUENCE [LARGE SCALE GENOMIC DNA]</scope>
    <source>
        <strain evidence="2 3">IS5</strain>
    </source>
</reference>
<dbReference type="Pfam" id="PF13432">
    <property type="entry name" value="TPR_16"/>
    <property type="match status" value="1"/>
</dbReference>
<dbReference type="Proteomes" id="UP000269883">
    <property type="component" value="Chromosome"/>
</dbReference>
<feature type="repeat" description="TPR" evidence="1">
    <location>
        <begin position="128"/>
        <end position="161"/>
    </location>
</feature>
<dbReference type="Pfam" id="PF14559">
    <property type="entry name" value="TPR_19"/>
    <property type="match status" value="1"/>
</dbReference>
<proteinExistence type="predicted"/>
<name>A0A2Z6B2S5_9BACT</name>
<evidence type="ECO:0000313" key="2">
    <source>
        <dbReference type="EMBL" id="BBD09791.1"/>
    </source>
</evidence>
<dbReference type="GO" id="GO:0006493">
    <property type="term" value="P:protein O-linked glycosylation"/>
    <property type="evidence" value="ECO:0007669"/>
    <property type="project" value="InterPro"/>
</dbReference>
<keyword evidence="3" id="KW-1185">Reference proteome</keyword>
<evidence type="ECO:0000313" key="3">
    <source>
        <dbReference type="Proteomes" id="UP000269883"/>
    </source>
</evidence>
<dbReference type="InterPro" id="IPR037919">
    <property type="entry name" value="OGT"/>
</dbReference>
<dbReference type="AlphaFoldDB" id="A0A2Z6B2S5"/>
<dbReference type="SMART" id="SM00028">
    <property type="entry name" value="TPR"/>
    <property type="match status" value="5"/>
</dbReference>
<dbReference type="KEGG" id="dfl:DFE_3065"/>
<dbReference type="InterPro" id="IPR011990">
    <property type="entry name" value="TPR-like_helical_dom_sf"/>
</dbReference>
<dbReference type="EMBL" id="AP017378">
    <property type="protein sequence ID" value="BBD09791.1"/>
    <property type="molecule type" value="Genomic_DNA"/>
</dbReference>
<dbReference type="Gene3D" id="1.25.40.10">
    <property type="entry name" value="Tetratricopeptide repeat domain"/>
    <property type="match status" value="2"/>
</dbReference>
<evidence type="ECO:0000256" key="1">
    <source>
        <dbReference type="PROSITE-ProRule" id="PRU00339"/>
    </source>
</evidence>
<dbReference type="OrthoDB" id="5450625at2"/>
<keyword evidence="1" id="KW-0802">TPR repeat</keyword>
<organism evidence="2 3">
    <name type="scientific">Desulfovibrio ferrophilus</name>
    <dbReference type="NCBI Taxonomy" id="241368"/>
    <lineage>
        <taxon>Bacteria</taxon>
        <taxon>Pseudomonadati</taxon>
        <taxon>Thermodesulfobacteriota</taxon>
        <taxon>Desulfovibrionia</taxon>
        <taxon>Desulfovibrionales</taxon>
        <taxon>Desulfovibrionaceae</taxon>
        <taxon>Desulfovibrio</taxon>
    </lineage>
</organism>
<accession>A0A2Z6B2S5</accession>
<sequence length="204" mass="22759">MSSKAQTTDEYIVELQGMLAVNPTCASHHYNLGVAFLAKRMWQEAEEAFRDAVEHSPRMAEAHVQLGGICLQRGDIDGCLNYNKHAKGCRPQFAVPFANMGFCYLQKGDVDRAIVNLKKALNRDPDFIQALATYGSALIMDGELEEAKKHLDKALKIQPAFGPAWNNLALYWLEKGDKDQARECIKKAQETGFEVAEELVKEIG</sequence>